<evidence type="ECO:0000313" key="12">
    <source>
        <dbReference type="Proteomes" id="UP000266262"/>
    </source>
</evidence>
<keyword evidence="7 10" id="KW-0804">Transcription</keyword>
<dbReference type="Proteomes" id="UP000266262">
    <property type="component" value="Unassembled WGS sequence"/>
</dbReference>
<keyword evidence="12" id="KW-1185">Reference proteome</keyword>
<proteinExistence type="inferred from homology"/>
<evidence type="ECO:0000256" key="4">
    <source>
        <dbReference type="ARBA" id="ARBA00022478"/>
    </source>
</evidence>
<name>A0ABX9M9X0_9FIRM</name>
<dbReference type="SUPFAM" id="SSF63562">
    <property type="entry name" value="RPB6/omega subunit-like"/>
    <property type="match status" value="1"/>
</dbReference>
<dbReference type="GO" id="GO:0003899">
    <property type="term" value="F:DNA-directed RNA polymerase activity"/>
    <property type="evidence" value="ECO:0007669"/>
    <property type="project" value="UniProtKB-EC"/>
</dbReference>
<dbReference type="NCBIfam" id="TIGR00690">
    <property type="entry name" value="rpoZ"/>
    <property type="match status" value="1"/>
</dbReference>
<dbReference type="InterPro" id="IPR003716">
    <property type="entry name" value="DNA-dir_RNA_pol_omega"/>
</dbReference>
<dbReference type="Pfam" id="PF01192">
    <property type="entry name" value="RNA_pol_Rpb6"/>
    <property type="match status" value="1"/>
</dbReference>
<evidence type="ECO:0000256" key="6">
    <source>
        <dbReference type="ARBA" id="ARBA00022695"/>
    </source>
</evidence>
<keyword evidence="6 10" id="KW-0548">Nucleotidyltransferase</keyword>
<dbReference type="PANTHER" id="PTHR34476:SF1">
    <property type="entry name" value="DNA-DIRECTED RNA POLYMERASE SUBUNIT OMEGA"/>
    <property type="match status" value="1"/>
</dbReference>
<dbReference type="HAMAP" id="MF_00366">
    <property type="entry name" value="RNApol_bact_RpoZ"/>
    <property type="match status" value="1"/>
</dbReference>
<dbReference type="EMBL" id="QWKU01000001">
    <property type="protein sequence ID" value="RID94099.1"/>
    <property type="molecule type" value="Genomic_DNA"/>
</dbReference>
<dbReference type="SMART" id="SM01409">
    <property type="entry name" value="RNA_pol_Rpb6"/>
    <property type="match status" value="1"/>
</dbReference>
<comment type="subunit">
    <text evidence="10">The RNAP catalytic core consists of 2 alpha, 1 beta, 1 beta' and 1 omega subunit. When a sigma factor is associated with the core the holoenzyme is formed, which can initiate transcription.</text>
</comment>
<evidence type="ECO:0000256" key="2">
    <source>
        <dbReference type="ARBA" id="ARBA00012418"/>
    </source>
</evidence>
<evidence type="ECO:0000256" key="8">
    <source>
        <dbReference type="ARBA" id="ARBA00029924"/>
    </source>
</evidence>
<dbReference type="GO" id="GO:0000428">
    <property type="term" value="C:DNA-directed RNA polymerase complex"/>
    <property type="evidence" value="ECO:0007669"/>
    <property type="project" value="UniProtKB-KW"/>
</dbReference>
<protein>
    <recommendedName>
        <fullName evidence="3 10">DNA-directed RNA polymerase subunit omega</fullName>
        <shortName evidence="10">RNAP omega subunit</shortName>
        <ecNumber evidence="2 10">2.7.7.6</ecNumber>
    </recommendedName>
    <alternativeName>
        <fullName evidence="10">RNA polymerase omega subunit</fullName>
    </alternativeName>
    <alternativeName>
        <fullName evidence="8 10">Transcriptase subunit omega</fullName>
    </alternativeName>
</protein>
<dbReference type="Gene3D" id="3.90.940.10">
    <property type="match status" value="1"/>
</dbReference>
<evidence type="ECO:0000256" key="7">
    <source>
        <dbReference type="ARBA" id="ARBA00023163"/>
    </source>
</evidence>
<dbReference type="InterPro" id="IPR036161">
    <property type="entry name" value="RPB6/omega-like_sf"/>
</dbReference>
<keyword evidence="4 10" id="KW-0240">DNA-directed RNA polymerase</keyword>
<dbReference type="EC" id="2.7.7.6" evidence="2 10"/>
<sequence>MMCYPSIDILVKKVDNKYTLVTLAAMRARELNDGNNSFVNGLEGQKTVSIALEEIYKDKITYADKSKHYNR</sequence>
<dbReference type="RefSeq" id="WP_022513401.1">
    <property type="nucleotide sequence ID" value="NZ_CP017037.1"/>
</dbReference>
<keyword evidence="5 10" id="KW-0808">Transferase</keyword>
<comment type="similarity">
    <text evidence="1 10">Belongs to the RNA polymerase subunit omega family.</text>
</comment>
<comment type="catalytic activity">
    <reaction evidence="9 10">
        <text>RNA(n) + a ribonucleoside 5'-triphosphate = RNA(n+1) + diphosphate</text>
        <dbReference type="Rhea" id="RHEA:21248"/>
        <dbReference type="Rhea" id="RHEA-COMP:14527"/>
        <dbReference type="Rhea" id="RHEA-COMP:17342"/>
        <dbReference type="ChEBI" id="CHEBI:33019"/>
        <dbReference type="ChEBI" id="CHEBI:61557"/>
        <dbReference type="ChEBI" id="CHEBI:140395"/>
        <dbReference type="EC" id="2.7.7.6"/>
    </reaction>
</comment>
<comment type="function">
    <text evidence="10">Promotes RNA polymerase assembly. Latches the N- and C-terminal regions of the beta' subunit thereby facilitating its interaction with the beta and alpha subunits.</text>
</comment>
<comment type="caution">
    <text evidence="11">The sequence shown here is derived from an EMBL/GenBank/DDBJ whole genome shotgun (WGS) entry which is preliminary data.</text>
</comment>
<gene>
    <name evidence="10" type="primary">rpoZ</name>
    <name evidence="11" type="ORF">DX915_00715</name>
</gene>
<evidence type="ECO:0000256" key="10">
    <source>
        <dbReference type="HAMAP-Rule" id="MF_00366"/>
    </source>
</evidence>
<organism evidence="11 12">
    <name type="scientific">Dialister pneumosintes</name>
    <dbReference type="NCBI Taxonomy" id="39950"/>
    <lineage>
        <taxon>Bacteria</taxon>
        <taxon>Bacillati</taxon>
        <taxon>Bacillota</taxon>
        <taxon>Negativicutes</taxon>
        <taxon>Veillonellales</taxon>
        <taxon>Veillonellaceae</taxon>
        <taxon>Dialister</taxon>
    </lineage>
</organism>
<dbReference type="InterPro" id="IPR006110">
    <property type="entry name" value="Pol_omega/Rpo6/RPB6"/>
</dbReference>
<evidence type="ECO:0000256" key="1">
    <source>
        <dbReference type="ARBA" id="ARBA00006711"/>
    </source>
</evidence>
<evidence type="ECO:0000313" key="11">
    <source>
        <dbReference type="EMBL" id="RID94099.1"/>
    </source>
</evidence>
<accession>A0ABX9M9X0</accession>
<reference evidence="11 12" key="1">
    <citation type="submission" date="2018-08" db="EMBL/GenBank/DDBJ databases">
        <title>Draft genome sequence of Dialister pneumosintes KCOM 1685.</title>
        <authorList>
            <person name="Kook J.-K."/>
            <person name="Park S.-N."/>
            <person name="Lim Y.K."/>
        </authorList>
    </citation>
    <scope>NUCLEOTIDE SEQUENCE [LARGE SCALE GENOMIC DNA]</scope>
    <source>
        <strain evidence="11 12">KCOM 1685</strain>
    </source>
</reference>
<evidence type="ECO:0000256" key="3">
    <source>
        <dbReference type="ARBA" id="ARBA00013725"/>
    </source>
</evidence>
<evidence type="ECO:0000256" key="9">
    <source>
        <dbReference type="ARBA" id="ARBA00048552"/>
    </source>
</evidence>
<evidence type="ECO:0000256" key="5">
    <source>
        <dbReference type="ARBA" id="ARBA00022679"/>
    </source>
</evidence>
<dbReference type="PANTHER" id="PTHR34476">
    <property type="entry name" value="DNA-DIRECTED RNA POLYMERASE SUBUNIT OMEGA"/>
    <property type="match status" value="1"/>
</dbReference>